<dbReference type="InterPro" id="IPR002018">
    <property type="entry name" value="CarbesteraseB"/>
</dbReference>
<dbReference type="Pfam" id="PF00135">
    <property type="entry name" value="COesterase"/>
    <property type="match status" value="1"/>
</dbReference>
<dbReference type="InterPro" id="IPR029058">
    <property type="entry name" value="AB_hydrolase_fold"/>
</dbReference>
<dbReference type="Proteomes" id="UP000005237">
    <property type="component" value="Unassembled WGS sequence"/>
</dbReference>
<dbReference type="EnsemblMetazoa" id="CJA36172b.1">
    <property type="protein sequence ID" value="CJA36172b.1"/>
    <property type="gene ID" value="WBGene00212019"/>
</dbReference>
<reference evidence="3" key="1">
    <citation type="submission" date="2010-08" db="EMBL/GenBank/DDBJ databases">
        <authorList>
            <consortium name="Caenorhabditis japonica Sequencing Consortium"/>
            <person name="Wilson R.K."/>
        </authorList>
    </citation>
    <scope>NUCLEOTIDE SEQUENCE [LARGE SCALE GENOMIC DNA]</scope>
    <source>
        <strain evidence="3">DF5081</strain>
    </source>
</reference>
<dbReference type="AlphaFoldDB" id="A0A8R1EIM5"/>
<proteinExistence type="predicted"/>
<protein>
    <submittedName>
        <fullName evidence="2">COesterase domain-containing protein</fullName>
    </submittedName>
</protein>
<dbReference type="SUPFAM" id="SSF53474">
    <property type="entry name" value="alpha/beta-Hydrolases"/>
    <property type="match status" value="1"/>
</dbReference>
<evidence type="ECO:0000259" key="1">
    <source>
        <dbReference type="Pfam" id="PF00135"/>
    </source>
</evidence>
<dbReference type="InterPro" id="IPR050309">
    <property type="entry name" value="Type-B_Carboxylest/Lipase"/>
</dbReference>
<sequence>NGYHSTFSNELSESNQNFNTQQANNQYQASKRINSTRMLLSIMVNSIKPNQTMLTINSTINLLNKCSESNQNQNFNSQQANNQYQNNGYNTNTTSSQYNGGYLRDQPISMQNSNGITDFSQLRKISQISSDQSTSLTTTQIQSYMLNGDRHVRIYQFTHVSEVGRNTVPDTGANWKPVFKGQDMYFITMSETIWSNSSYTAQDRQVADQMGQRWSDFVKTGQVANWDTTSQQNYNYCNLNTQATQQAQYGQQARQVFQDQVNPICQVLFHLND</sequence>
<evidence type="ECO:0000313" key="3">
    <source>
        <dbReference type="Proteomes" id="UP000005237"/>
    </source>
</evidence>
<name>A0A8R1EIM5_CAEJA</name>
<dbReference type="PANTHER" id="PTHR11559">
    <property type="entry name" value="CARBOXYLESTERASE"/>
    <property type="match status" value="1"/>
</dbReference>
<keyword evidence="3" id="KW-1185">Reference proteome</keyword>
<feature type="domain" description="Carboxylesterase type B" evidence="1">
    <location>
        <begin position="51"/>
        <end position="251"/>
    </location>
</feature>
<organism evidence="2 3">
    <name type="scientific">Caenorhabditis japonica</name>
    <dbReference type="NCBI Taxonomy" id="281687"/>
    <lineage>
        <taxon>Eukaryota</taxon>
        <taxon>Metazoa</taxon>
        <taxon>Ecdysozoa</taxon>
        <taxon>Nematoda</taxon>
        <taxon>Chromadorea</taxon>
        <taxon>Rhabditida</taxon>
        <taxon>Rhabditina</taxon>
        <taxon>Rhabditomorpha</taxon>
        <taxon>Rhabditoidea</taxon>
        <taxon>Rhabditidae</taxon>
        <taxon>Peloderinae</taxon>
        <taxon>Caenorhabditis</taxon>
    </lineage>
</organism>
<accession>A0A8R1EIM5</accession>
<evidence type="ECO:0000313" key="2">
    <source>
        <dbReference type="EnsemblMetazoa" id="CJA36172b.1"/>
    </source>
</evidence>
<reference evidence="2" key="2">
    <citation type="submission" date="2022-06" db="UniProtKB">
        <authorList>
            <consortium name="EnsemblMetazoa"/>
        </authorList>
    </citation>
    <scope>IDENTIFICATION</scope>
    <source>
        <strain evidence="2">DF5081</strain>
    </source>
</reference>
<dbReference type="Gene3D" id="3.40.50.1820">
    <property type="entry name" value="alpha/beta hydrolase"/>
    <property type="match status" value="1"/>
</dbReference>